<reference evidence="5" key="2">
    <citation type="submission" date="2022-09" db="EMBL/GenBank/DDBJ databases">
        <title>Aerococcus urinae taxonomy study.</title>
        <authorList>
            <person name="Christensen J."/>
            <person name="Senneby E."/>
        </authorList>
    </citation>
    <scope>NUCLEOTIDE SEQUENCE</scope>
    <source>
        <strain evidence="5">NLD-066-U95</strain>
    </source>
</reference>
<dbReference type="KEGG" id="aun:AWM73_08295"/>
<dbReference type="PANTHER" id="PTHR20854">
    <property type="entry name" value="INOSITOL MONOPHOSPHATASE"/>
    <property type="match status" value="1"/>
</dbReference>
<dbReference type="EMBL" id="JAOTML010000002">
    <property type="protein sequence ID" value="MCY3052976.1"/>
    <property type="molecule type" value="Genomic_DNA"/>
</dbReference>
<evidence type="ECO:0000256" key="4">
    <source>
        <dbReference type="PIRSR" id="PIRSR600760-2"/>
    </source>
</evidence>
<dbReference type="Proteomes" id="UP000594771">
    <property type="component" value="Chromosome"/>
</dbReference>
<keyword evidence="8" id="KW-1185">Reference proteome</keyword>
<dbReference type="PROSITE" id="PS00629">
    <property type="entry name" value="IMP_1"/>
    <property type="match status" value="1"/>
</dbReference>
<evidence type="ECO:0000313" key="8">
    <source>
        <dbReference type="Proteomes" id="UP001069145"/>
    </source>
</evidence>
<dbReference type="Proteomes" id="UP001069145">
    <property type="component" value="Unassembled WGS sequence"/>
</dbReference>
<feature type="binding site" evidence="4">
    <location>
        <position position="86"/>
    </location>
    <ligand>
        <name>Mg(2+)</name>
        <dbReference type="ChEBI" id="CHEBI:18420"/>
        <label>1</label>
        <note>catalytic</note>
    </ligand>
</feature>
<evidence type="ECO:0000256" key="2">
    <source>
        <dbReference type="ARBA" id="ARBA00022801"/>
    </source>
</evidence>
<feature type="binding site" evidence="4">
    <location>
        <position position="89"/>
    </location>
    <ligand>
        <name>Mg(2+)</name>
        <dbReference type="ChEBI" id="CHEBI:18420"/>
        <label>1</label>
        <note>catalytic</note>
    </ligand>
</feature>
<feature type="binding site" evidence="4">
    <location>
        <position position="212"/>
    </location>
    <ligand>
        <name>Mg(2+)</name>
        <dbReference type="ChEBI" id="CHEBI:18420"/>
        <label>1</label>
        <note>catalytic</note>
    </ligand>
</feature>
<dbReference type="SUPFAM" id="SSF56655">
    <property type="entry name" value="Carbohydrate phosphatase"/>
    <property type="match status" value="1"/>
</dbReference>
<dbReference type="PRINTS" id="PR00377">
    <property type="entry name" value="IMPHPHTASES"/>
</dbReference>
<dbReference type="Gene3D" id="3.40.190.80">
    <property type="match status" value="1"/>
</dbReference>
<keyword evidence="3 4" id="KW-0460">Magnesium</keyword>
<feature type="binding site" evidence="4">
    <location>
        <position position="68"/>
    </location>
    <ligand>
        <name>Mg(2+)</name>
        <dbReference type="ChEBI" id="CHEBI:18420"/>
        <label>1</label>
        <note>catalytic</note>
    </ligand>
</feature>
<dbReference type="CDD" id="cd01637">
    <property type="entry name" value="IMPase_like"/>
    <property type="match status" value="1"/>
</dbReference>
<dbReference type="InterPro" id="IPR000760">
    <property type="entry name" value="Inositol_monophosphatase-like"/>
</dbReference>
<protein>
    <submittedName>
        <fullName evidence="6">Inositol monophosphatase family protein</fullName>
    </submittedName>
</protein>
<dbReference type="EMBL" id="CP065662">
    <property type="protein sequence ID" value="QPS01817.1"/>
    <property type="molecule type" value="Genomic_DNA"/>
</dbReference>
<dbReference type="Gene3D" id="3.30.540.10">
    <property type="entry name" value="Fructose-1,6-Bisphosphatase, subunit A, domain 1"/>
    <property type="match status" value="1"/>
</dbReference>
<proteinExistence type="predicted"/>
<sequence length="262" mass="29107">MDKKEIAELMVSWAKEAKILVDAGLKQDLGVKEKTGARDLVTVLDGQLERFYRSQIKKYFPNDRILGEEGQGDQAQSLEGAVWIIDPIDGTLNFVKQRAHYVTMLARYVDGVGQVGLIYGLDTGQSLLALAQEGAYLNGQPLNLERQQALADVSLDQVLMSTEALPLDGDLGLYQLSKASLGLRIFGCAGLDVVHLALGRTGLYLNHLYPWDNAVALILADLCGFKLTDFQGQPLNLLDRQYVLMAYPKIHDQVLNYLKKRR</sequence>
<dbReference type="AlphaFoldDB" id="A0A120IA00"/>
<keyword evidence="2" id="KW-0378">Hydrolase</keyword>
<reference evidence="6 7" key="1">
    <citation type="submission" date="2020-12" db="EMBL/GenBank/DDBJ databases">
        <title>FDA dAtabase for Regulatory Grade micrObial Sequences (FDA-ARGOS): Supporting development and validation of Infectious Disease Dx tests.</title>
        <authorList>
            <person name="Sproer C."/>
            <person name="Gronow S."/>
            <person name="Severitt S."/>
            <person name="Schroder I."/>
            <person name="Tallon L."/>
            <person name="Sadzewicz L."/>
            <person name="Zhao X."/>
            <person name="Boylan J."/>
            <person name="Ott S."/>
            <person name="Bowen H."/>
            <person name="Vavikolanu K."/>
            <person name="Mehta A."/>
            <person name="Aluvathingal J."/>
            <person name="Nadendla S."/>
            <person name="Lowell S."/>
            <person name="Myers T."/>
            <person name="Yan Y."/>
            <person name="Sichtig H."/>
        </authorList>
    </citation>
    <scope>NUCLEOTIDE SEQUENCE [LARGE SCALE GENOMIC DNA]</scope>
    <source>
        <strain evidence="6 7">FDAARGOS_911</strain>
    </source>
</reference>
<evidence type="ECO:0000313" key="7">
    <source>
        <dbReference type="Proteomes" id="UP000594771"/>
    </source>
</evidence>
<dbReference type="GO" id="GO:0007165">
    <property type="term" value="P:signal transduction"/>
    <property type="evidence" value="ECO:0007669"/>
    <property type="project" value="TreeGrafter"/>
</dbReference>
<dbReference type="GO" id="GO:0006020">
    <property type="term" value="P:inositol metabolic process"/>
    <property type="evidence" value="ECO:0007669"/>
    <property type="project" value="TreeGrafter"/>
</dbReference>
<comment type="cofactor">
    <cofactor evidence="4">
        <name>Mg(2+)</name>
        <dbReference type="ChEBI" id="CHEBI:18420"/>
    </cofactor>
</comment>
<name>A0A120IA00_9LACT</name>
<organism evidence="6 7">
    <name type="scientific">Aerococcus urinae</name>
    <dbReference type="NCBI Taxonomy" id="1376"/>
    <lineage>
        <taxon>Bacteria</taxon>
        <taxon>Bacillati</taxon>
        <taxon>Bacillota</taxon>
        <taxon>Bacilli</taxon>
        <taxon>Lactobacillales</taxon>
        <taxon>Aerococcaceae</taxon>
        <taxon>Aerococcus</taxon>
    </lineage>
</organism>
<dbReference type="GeneID" id="35768421"/>
<evidence type="ECO:0000313" key="5">
    <source>
        <dbReference type="EMBL" id="MCY3052976.1"/>
    </source>
</evidence>
<dbReference type="InterPro" id="IPR020583">
    <property type="entry name" value="Inositol_monoP_metal-BS"/>
</dbReference>
<evidence type="ECO:0000256" key="1">
    <source>
        <dbReference type="ARBA" id="ARBA00022723"/>
    </source>
</evidence>
<dbReference type="GO" id="GO:0008934">
    <property type="term" value="F:inositol monophosphate 1-phosphatase activity"/>
    <property type="evidence" value="ECO:0007669"/>
    <property type="project" value="TreeGrafter"/>
</dbReference>
<dbReference type="Pfam" id="PF00459">
    <property type="entry name" value="Inositol_P"/>
    <property type="match status" value="1"/>
</dbReference>
<evidence type="ECO:0000256" key="3">
    <source>
        <dbReference type="ARBA" id="ARBA00022842"/>
    </source>
</evidence>
<keyword evidence="1 4" id="KW-0479">Metal-binding</keyword>
<dbReference type="GO" id="GO:0046872">
    <property type="term" value="F:metal ion binding"/>
    <property type="evidence" value="ECO:0007669"/>
    <property type="project" value="UniProtKB-KW"/>
</dbReference>
<dbReference type="PANTHER" id="PTHR20854:SF4">
    <property type="entry name" value="INOSITOL-1-MONOPHOSPHATASE-RELATED"/>
    <property type="match status" value="1"/>
</dbReference>
<gene>
    <name evidence="6" type="ORF">I6G68_01715</name>
    <name evidence="5" type="ORF">ODY43_03145</name>
</gene>
<dbReference type="OrthoDB" id="9772456at2"/>
<accession>A0A120IA00</accession>
<feature type="binding site" evidence="4">
    <location>
        <position position="88"/>
    </location>
    <ligand>
        <name>Mg(2+)</name>
        <dbReference type="ChEBI" id="CHEBI:18420"/>
        <label>1</label>
        <note>catalytic</note>
    </ligand>
</feature>
<evidence type="ECO:0000313" key="6">
    <source>
        <dbReference type="EMBL" id="QPS01817.1"/>
    </source>
</evidence>
<dbReference type="RefSeq" id="WP_060778908.1">
    <property type="nucleotide sequence ID" value="NZ_CAJHLF010000004.1"/>
</dbReference>